<dbReference type="PANTHER" id="PTHR45977">
    <property type="entry name" value="TARGET OF ERK KINASE MPK-1"/>
    <property type="match status" value="1"/>
</dbReference>
<evidence type="ECO:0000256" key="7">
    <source>
        <dbReference type="ARBA" id="ARBA00022771"/>
    </source>
</evidence>
<dbReference type="InterPro" id="IPR001841">
    <property type="entry name" value="Znf_RING"/>
</dbReference>
<evidence type="ECO:0000256" key="11">
    <source>
        <dbReference type="ARBA" id="ARBA00023136"/>
    </source>
</evidence>
<name>A0A6A5YKY5_9PLEO</name>
<keyword evidence="4" id="KW-0808">Transferase</keyword>
<keyword evidence="6" id="KW-0479">Metal-binding</keyword>
<evidence type="ECO:0000256" key="3">
    <source>
        <dbReference type="ARBA" id="ARBA00012483"/>
    </source>
</evidence>
<feature type="domain" description="RING-type" evidence="13">
    <location>
        <begin position="408"/>
        <end position="455"/>
    </location>
</feature>
<organism evidence="14 15">
    <name type="scientific">Lophiotrema nucula</name>
    <dbReference type="NCBI Taxonomy" id="690887"/>
    <lineage>
        <taxon>Eukaryota</taxon>
        <taxon>Fungi</taxon>
        <taxon>Dikarya</taxon>
        <taxon>Ascomycota</taxon>
        <taxon>Pezizomycotina</taxon>
        <taxon>Dothideomycetes</taxon>
        <taxon>Pleosporomycetidae</taxon>
        <taxon>Pleosporales</taxon>
        <taxon>Lophiotremataceae</taxon>
        <taxon>Lophiotrema</taxon>
    </lineage>
</organism>
<evidence type="ECO:0000256" key="2">
    <source>
        <dbReference type="ARBA" id="ARBA00004141"/>
    </source>
</evidence>
<evidence type="ECO:0000256" key="12">
    <source>
        <dbReference type="PROSITE-ProRule" id="PRU00175"/>
    </source>
</evidence>
<dbReference type="GO" id="GO:0061630">
    <property type="term" value="F:ubiquitin protein ligase activity"/>
    <property type="evidence" value="ECO:0007669"/>
    <property type="project" value="UniProtKB-EC"/>
</dbReference>
<dbReference type="GO" id="GO:0008270">
    <property type="term" value="F:zinc ion binding"/>
    <property type="evidence" value="ECO:0007669"/>
    <property type="project" value="UniProtKB-KW"/>
</dbReference>
<protein>
    <recommendedName>
        <fullName evidence="3">RING-type E3 ubiquitin transferase</fullName>
        <ecNumber evidence="3">2.3.2.27</ecNumber>
    </recommendedName>
</protein>
<dbReference type="EMBL" id="ML977359">
    <property type="protein sequence ID" value="KAF2106818.1"/>
    <property type="molecule type" value="Genomic_DNA"/>
</dbReference>
<keyword evidence="10" id="KW-1133">Transmembrane helix</keyword>
<keyword evidence="7 12" id="KW-0863">Zinc-finger</keyword>
<evidence type="ECO:0000256" key="6">
    <source>
        <dbReference type="ARBA" id="ARBA00022723"/>
    </source>
</evidence>
<dbReference type="SUPFAM" id="SSF57850">
    <property type="entry name" value="RING/U-box"/>
    <property type="match status" value="1"/>
</dbReference>
<dbReference type="GO" id="GO:0016020">
    <property type="term" value="C:membrane"/>
    <property type="evidence" value="ECO:0007669"/>
    <property type="project" value="UniProtKB-SubCell"/>
</dbReference>
<evidence type="ECO:0000256" key="1">
    <source>
        <dbReference type="ARBA" id="ARBA00000900"/>
    </source>
</evidence>
<dbReference type="AlphaFoldDB" id="A0A6A5YKY5"/>
<dbReference type="GO" id="GO:0006511">
    <property type="term" value="P:ubiquitin-dependent protein catabolic process"/>
    <property type="evidence" value="ECO:0007669"/>
    <property type="project" value="TreeGrafter"/>
</dbReference>
<dbReference type="Gene3D" id="3.30.40.10">
    <property type="entry name" value="Zinc/RING finger domain, C3HC4 (zinc finger)"/>
    <property type="match status" value="1"/>
</dbReference>
<proteinExistence type="predicted"/>
<evidence type="ECO:0000256" key="9">
    <source>
        <dbReference type="ARBA" id="ARBA00022833"/>
    </source>
</evidence>
<dbReference type="GO" id="GO:0016567">
    <property type="term" value="P:protein ubiquitination"/>
    <property type="evidence" value="ECO:0007669"/>
    <property type="project" value="TreeGrafter"/>
</dbReference>
<dbReference type="EC" id="2.3.2.27" evidence="3"/>
<keyword evidence="9" id="KW-0862">Zinc</keyword>
<keyword evidence="11" id="KW-0472">Membrane</keyword>
<dbReference type="Pfam" id="PF17123">
    <property type="entry name" value="zf-RING_11"/>
    <property type="match status" value="1"/>
</dbReference>
<gene>
    <name evidence="14" type="ORF">BDV96DRAFT_654379</name>
</gene>
<comment type="catalytic activity">
    <reaction evidence="1">
        <text>S-ubiquitinyl-[E2 ubiquitin-conjugating enzyme]-L-cysteine + [acceptor protein]-L-lysine = [E2 ubiquitin-conjugating enzyme]-L-cysteine + N(6)-ubiquitinyl-[acceptor protein]-L-lysine.</text>
        <dbReference type="EC" id="2.3.2.27"/>
    </reaction>
</comment>
<comment type="subcellular location">
    <subcellularLocation>
        <location evidence="2">Membrane</location>
        <topology evidence="2">Multi-pass membrane protein</topology>
    </subcellularLocation>
</comment>
<evidence type="ECO:0000256" key="4">
    <source>
        <dbReference type="ARBA" id="ARBA00022679"/>
    </source>
</evidence>
<reference evidence="14" key="1">
    <citation type="journal article" date="2020" name="Stud. Mycol.">
        <title>101 Dothideomycetes genomes: a test case for predicting lifestyles and emergence of pathogens.</title>
        <authorList>
            <person name="Haridas S."/>
            <person name="Albert R."/>
            <person name="Binder M."/>
            <person name="Bloem J."/>
            <person name="Labutti K."/>
            <person name="Salamov A."/>
            <person name="Andreopoulos B."/>
            <person name="Baker S."/>
            <person name="Barry K."/>
            <person name="Bills G."/>
            <person name="Bluhm B."/>
            <person name="Cannon C."/>
            <person name="Castanera R."/>
            <person name="Culley D."/>
            <person name="Daum C."/>
            <person name="Ezra D."/>
            <person name="Gonzalez J."/>
            <person name="Henrissat B."/>
            <person name="Kuo A."/>
            <person name="Liang C."/>
            <person name="Lipzen A."/>
            <person name="Lutzoni F."/>
            <person name="Magnuson J."/>
            <person name="Mondo S."/>
            <person name="Nolan M."/>
            <person name="Ohm R."/>
            <person name="Pangilinan J."/>
            <person name="Park H.-J."/>
            <person name="Ramirez L."/>
            <person name="Alfaro M."/>
            <person name="Sun H."/>
            <person name="Tritt A."/>
            <person name="Yoshinaga Y."/>
            <person name="Zwiers L.-H."/>
            <person name="Turgeon B."/>
            <person name="Goodwin S."/>
            <person name="Spatafora J."/>
            <person name="Crous P."/>
            <person name="Grigoriev I."/>
        </authorList>
    </citation>
    <scope>NUCLEOTIDE SEQUENCE</scope>
    <source>
        <strain evidence="14">CBS 627.86</strain>
    </source>
</reference>
<sequence>MSCTHSHARLPEPQLEHQPLPDLAEILRSLGGEVSEMHAILNILGHIAGNHYEENGSEEELQRCVALLNNLGAEVFDDDGDFAYQRIDLSKIWELLSANRTNIGDARRSINGLGSMTRGKAWFLRGVTCPEADPTRELKRMLEPVLCKQLKCGINAAEEMDGMGSHTNIYDHVYPSLEKVLRPFISADKFDGEAVFQILRHFLWLGMQVADTHVYYGPYRGSLSIYIAPTDDEVLDFDHICTLNEDRILKLFTDALLDSFPSLSTPVRQALSNVDPVAEYSFLVKNIMPRRIEVDCENKERFGWMMHTWILNAAIRLDPHPDQPTDRSIRELVYERFDTNHCLCETEYYRLPGARVNIYEVDGQREDDIEDENMNMEKFEDVELEAYGARRTVRNYSILMKPDAESRCCICLEEYEPAGGGCARLLVCSHEFHSDCLKALINGVHQDYVTCPLCRAEICGTRPRREKTG</sequence>
<keyword evidence="5" id="KW-0812">Transmembrane</keyword>
<evidence type="ECO:0000313" key="15">
    <source>
        <dbReference type="Proteomes" id="UP000799770"/>
    </source>
</evidence>
<keyword evidence="8" id="KW-0833">Ubl conjugation pathway</keyword>
<dbReference type="SMART" id="SM00184">
    <property type="entry name" value="RING"/>
    <property type="match status" value="1"/>
</dbReference>
<evidence type="ECO:0000256" key="5">
    <source>
        <dbReference type="ARBA" id="ARBA00022692"/>
    </source>
</evidence>
<evidence type="ECO:0000259" key="13">
    <source>
        <dbReference type="PROSITE" id="PS50089"/>
    </source>
</evidence>
<evidence type="ECO:0000256" key="10">
    <source>
        <dbReference type="ARBA" id="ARBA00022989"/>
    </source>
</evidence>
<accession>A0A6A5YKY5</accession>
<keyword evidence="15" id="KW-1185">Reference proteome</keyword>
<dbReference type="InterPro" id="IPR013083">
    <property type="entry name" value="Znf_RING/FYVE/PHD"/>
</dbReference>
<dbReference type="Proteomes" id="UP000799770">
    <property type="component" value="Unassembled WGS sequence"/>
</dbReference>
<evidence type="ECO:0000313" key="14">
    <source>
        <dbReference type="EMBL" id="KAF2106818.1"/>
    </source>
</evidence>
<dbReference type="PROSITE" id="PS50089">
    <property type="entry name" value="ZF_RING_2"/>
    <property type="match status" value="1"/>
</dbReference>
<evidence type="ECO:0000256" key="8">
    <source>
        <dbReference type="ARBA" id="ARBA00022786"/>
    </source>
</evidence>
<dbReference type="OrthoDB" id="3791828at2759"/>
<dbReference type="PANTHER" id="PTHR45977:SF4">
    <property type="entry name" value="RING-TYPE DOMAIN-CONTAINING PROTEIN"/>
    <property type="match status" value="1"/>
</dbReference>